<evidence type="ECO:0000256" key="5">
    <source>
        <dbReference type="SAM" id="MobiDB-lite"/>
    </source>
</evidence>
<evidence type="ECO:0000313" key="7">
    <source>
        <dbReference type="EMBL" id="ACO66892.1"/>
    </source>
</evidence>
<evidence type="ECO:0000256" key="4">
    <source>
        <dbReference type="ARBA" id="ARBA00038355"/>
    </source>
</evidence>
<dbReference type="InterPro" id="IPR023214">
    <property type="entry name" value="HAD_sf"/>
</dbReference>
<dbReference type="FunFam" id="3.40.50.1000:FF:000015">
    <property type="entry name" value="CTD small phosphatase-like protein 2"/>
    <property type="match status" value="1"/>
</dbReference>
<organism evidence="7 8">
    <name type="scientific">Micromonas commoda (strain RCC299 / NOUM17 / CCMP2709)</name>
    <name type="common">Picoplanktonic green alga</name>
    <dbReference type="NCBI Taxonomy" id="296587"/>
    <lineage>
        <taxon>Eukaryota</taxon>
        <taxon>Viridiplantae</taxon>
        <taxon>Chlorophyta</taxon>
        <taxon>Mamiellophyceae</taxon>
        <taxon>Mamiellales</taxon>
        <taxon>Mamiellaceae</taxon>
        <taxon>Micromonas</taxon>
    </lineage>
</organism>
<dbReference type="eggNOG" id="KOG1605">
    <property type="taxonomic scope" value="Eukaryota"/>
</dbReference>
<dbReference type="STRING" id="296587.C1EFQ6"/>
<feature type="compositionally biased region" description="Basic and acidic residues" evidence="5">
    <location>
        <begin position="238"/>
        <end position="256"/>
    </location>
</feature>
<dbReference type="InterPro" id="IPR004274">
    <property type="entry name" value="FCP1_dom"/>
</dbReference>
<dbReference type="GO" id="GO:0005634">
    <property type="term" value="C:nucleus"/>
    <property type="evidence" value="ECO:0007669"/>
    <property type="project" value="UniProtKB-ARBA"/>
</dbReference>
<feature type="compositionally biased region" description="Acidic residues" evidence="5">
    <location>
        <begin position="56"/>
        <end position="65"/>
    </location>
</feature>
<dbReference type="OrthoDB" id="277011at2759"/>
<protein>
    <recommendedName>
        <fullName evidence="6">FCP1 homology domain-containing protein</fullName>
    </recommendedName>
</protein>
<feature type="domain" description="FCP1 homology" evidence="6">
    <location>
        <begin position="350"/>
        <end position="510"/>
    </location>
</feature>
<evidence type="ECO:0000256" key="1">
    <source>
        <dbReference type="ARBA" id="ARBA00022801"/>
    </source>
</evidence>
<gene>
    <name evidence="7" type="ORF">MICPUN_92195</name>
</gene>
<dbReference type="KEGG" id="mis:MICPUN_92195"/>
<dbReference type="SUPFAM" id="SSF56784">
    <property type="entry name" value="HAD-like"/>
    <property type="match status" value="1"/>
</dbReference>
<dbReference type="Proteomes" id="UP000002009">
    <property type="component" value="Chromosome 13"/>
</dbReference>
<dbReference type="InParanoid" id="C1EFQ6"/>
<dbReference type="PROSITE" id="PS50969">
    <property type="entry name" value="FCP1"/>
    <property type="match status" value="1"/>
</dbReference>
<dbReference type="GeneID" id="8248563"/>
<feature type="region of interest" description="Disordered" evidence="5">
    <location>
        <begin position="44"/>
        <end position="291"/>
    </location>
</feature>
<accession>C1EFQ6</accession>
<sequence>MPSPRRGEMPPTIYESPDGEAKKDRRLSSFSIFNAGFSLLKSLGKSASKRKRDANADEDLEEDDDSASKRTRGATGYAQGPGSAFITSSVRKSKGGSKAPASTGDEVARNLAFDGDDVEGGSRKGKVKKGAVKEKTKRTGTGSIFSPFFSFFSTSKSAKAAKTAKAQDASNRGGASGRSVRASTRAATTGAPAPSSKSVRTRPAPKPIAVGGGGGALPPEPPVRLSKDSDSEDISDAEPVRISDGDANGEDARSLESDEAEETESDGAVLAASSRGDVPGGSGTGKGTLQDGFGKWTESFVDDEYTYEDELDDEEYDEEFDPWVFIHGLPPLSSCVRANRPAILPRKSPVHKNKNTLVLDLDETLVHSNLEQTIEEADFSFPVTFNGQQHIVNVRRRPYLTEFMEFAARHFEVVVFTASQRVYAERLLNKIDPNQVLIKHRLYRESCVLVEGNYMKDLSVLGRDLAKTIIVDNSPQAFGFQVDNGVPIESWFDDQSDRQLLKLMPLLARLAQAQDVRPVLRKKFALEERIERAGERTSVLNSMGSPRR</sequence>
<comment type="similarity">
    <text evidence="4">Belongs to the CTDSPL2 family.</text>
</comment>
<feature type="compositionally biased region" description="Basic residues" evidence="5">
    <location>
        <begin position="123"/>
        <end position="138"/>
    </location>
</feature>
<dbReference type="Gene3D" id="3.40.50.1000">
    <property type="entry name" value="HAD superfamily/HAD-like"/>
    <property type="match status" value="1"/>
</dbReference>
<dbReference type="InterPro" id="IPR011948">
    <property type="entry name" value="Dullard_phosphatase"/>
</dbReference>
<evidence type="ECO:0000313" key="8">
    <source>
        <dbReference type="Proteomes" id="UP000002009"/>
    </source>
</evidence>
<evidence type="ECO:0000256" key="2">
    <source>
        <dbReference type="ARBA" id="ARBA00022912"/>
    </source>
</evidence>
<feature type="compositionally biased region" description="Low complexity" evidence="5">
    <location>
        <begin position="145"/>
        <end position="166"/>
    </location>
</feature>
<keyword evidence="2" id="KW-0904">Protein phosphatase</keyword>
<feature type="region of interest" description="Disordered" evidence="5">
    <location>
        <begin position="1"/>
        <end position="24"/>
    </location>
</feature>
<dbReference type="EMBL" id="CP001331">
    <property type="protein sequence ID" value="ACO66892.1"/>
    <property type="molecule type" value="Genomic_DNA"/>
</dbReference>
<evidence type="ECO:0000256" key="3">
    <source>
        <dbReference type="ARBA" id="ARBA00037324"/>
    </source>
</evidence>
<dbReference type="CDD" id="cd07521">
    <property type="entry name" value="HAD_FCP1-like"/>
    <property type="match status" value="1"/>
</dbReference>
<keyword evidence="8" id="KW-1185">Reference proteome</keyword>
<dbReference type="InterPro" id="IPR036412">
    <property type="entry name" value="HAD-like_sf"/>
</dbReference>
<reference evidence="7 8" key="1">
    <citation type="journal article" date="2009" name="Science">
        <title>Green evolution and dynamic adaptations revealed by genomes of the marine picoeukaryotes Micromonas.</title>
        <authorList>
            <person name="Worden A.Z."/>
            <person name="Lee J.H."/>
            <person name="Mock T."/>
            <person name="Rouze P."/>
            <person name="Simmons M.P."/>
            <person name="Aerts A.L."/>
            <person name="Allen A.E."/>
            <person name="Cuvelier M.L."/>
            <person name="Derelle E."/>
            <person name="Everett M.V."/>
            <person name="Foulon E."/>
            <person name="Grimwood J."/>
            <person name="Gundlach H."/>
            <person name="Henrissat B."/>
            <person name="Napoli C."/>
            <person name="McDonald S.M."/>
            <person name="Parker M.S."/>
            <person name="Rombauts S."/>
            <person name="Salamov A."/>
            <person name="Von Dassow P."/>
            <person name="Badger J.H."/>
            <person name="Coutinho P.M."/>
            <person name="Demir E."/>
            <person name="Dubchak I."/>
            <person name="Gentemann C."/>
            <person name="Eikrem W."/>
            <person name="Gready J.E."/>
            <person name="John U."/>
            <person name="Lanier W."/>
            <person name="Lindquist E.A."/>
            <person name="Lucas S."/>
            <person name="Mayer K.F."/>
            <person name="Moreau H."/>
            <person name="Not F."/>
            <person name="Otillar R."/>
            <person name="Panaud O."/>
            <person name="Pangilinan J."/>
            <person name="Paulsen I."/>
            <person name="Piegu B."/>
            <person name="Poliakov A."/>
            <person name="Robbens S."/>
            <person name="Schmutz J."/>
            <person name="Toulza E."/>
            <person name="Wyss T."/>
            <person name="Zelensky A."/>
            <person name="Zhou K."/>
            <person name="Armbrust E.V."/>
            <person name="Bhattacharya D."/>
            <person name="Goodenough U.W."/>
            <person name="Van de Peer Y."/>
            <person name="Grigoriev I.V."/>
        </authorList>
    </citation>
    <scope>NUCLEOTIDE SEQUENCE [LARGE SCALE GENOMIC DNA]</scope>
    <source>
        <strain evidence="8">RCC299 / NOUM17</strain>
    </source>
</reference>
<name>C1EFQ6_MICCC</name>
<comment type="function">
    <text evidence="3">Probable phosphatase.</text>
</comment>
<dbReference type="AlphaFoldDB" id="C1EFQ6"/>
<dbReference type="Pfam" id="PF03031">
    <property type="entry name" value="NIF"/>
    <property type="match status" value="1"/>
</dbReference>
<dbReference type="SMART" id="SM00577">
    <property type="entry name" value="CPDc"/>
    <property type="match status" value="1"/>
</dbReference>
<dbReference type="GO" id="GO:0004721">
    <property type="term" value="F:phosphoprotein phosphatase activity"/>
    <property type="evidence" value="ECO:0007669"/>
    <property type="project" value="UniProtKB-KW"/>
</dbReference>
<dbReference type="PANTHER" id="PTHR12210">
    <property type="entry name" value="DULLARD PROTEIN PHOSPHATASE"/>
    <property type="match status" value="1"/>
</dbReference>
<dbReference type="NCBIfam" id="TIGR02251">
    <property type="entry name" value="HIF-SF_euk"/>
    <property type="match status" value="1"/>
</dbReference>
<dbReference type="InterPro" id="IPR050365">
    <property type="entry name" value="TIM50"/>
</dbReference>
<evidence type="ECO:0000259" key="6">
    <source>
        <dbReference type="PROSITE" id="PS50969"/>
    </source>
</evidence>
<dbReference type="RefSeq" id="XP_002505634.1">
    <property type="nucleotide sequence ID" value="XM_002505588.1"/>
</dbReference>
<keyword evidence="1" id="KW-0378">Hydrolase</keyword>
<proteinExistence type="inferred from homology"/>